<feature type="compositionally biased region" description="Low complexity" evidence="2">
    <location>
        <begin position="10"/>
        <end position="21"/>
    </location>
</feature>
<dbReference type="NCBIfam" id="TIGR00368">
    <property type="entry name" value="YifB family Mg chelatase-like AAA ATPase"/>
    <property type="match status" value="1"/>
</dbReference>
<keyword evidence="5" id="KW-1185">Reference proteome</keyword>
<dbReference type="Pfam" id="PF13541">
    <property type="entry name" value="ChlI"/>
    <property type="match status" value="1"/>
</dbReference>
<accession>A0ABU1YZ59</accession>
<dbReference type="SUPFAM" id="SSF52540">
    <property type="entry name" value="P-loop containing nucleoside triphosphate hydrolases"/>
    <property type="match status" value="1"/>
</dbReference>
<dbReference type="Pfam" id="PF13335">
    <property type="entry name" value="Mg_chelatase_C"/>
    <property type="match status" value="1"/>
</dbReference>
<protein>
    <submittedName>
        <fullName evidence="4">Magnesium chelatase family protein</fullName>
    </submittedName>
</protein>
<evidence type="ECO:0000256" key="2">
    <source>
        <dbReference type="SAM" id="MobiDB-lite"/>
    </source>
</evidence>
<reference evidence="4" key="1">
    <citation type="submission" date="2023-07" db="EMBL/GenBank/DDBJ databases">
        <title>Sequencing the genomes of 1000 actinobacteria strains.</title>
        <authorList>
            <person name="Klenk H.-P."/>
        </authorList>
    </citation>
    <scope>NUCLEOTIDE SEQUENCE</scope>
    <source>
        <strain evidence="4">DSM 13068</strain>
    </source>
</reference>
<dbReference type="PANTHER" id="PTHR32039:SF7">
    <property type="entry name" value="COMPETENCE PROTEIN COMM"/>
    <property type="match status" value="1"/>
</dbReference>
<dbReference type="SMART" id="SM00382">
    <property type="entry name" value="AAA"/>
    <property type="match status" value="1"/>
</dbReference>
<dbReference type="Gene3D" id="3.30.230.10">
    <property type="match status" value="1"/>
</dbReference>
<dbReference type="RefSeq" id="WP_310246713.1">
    <property type="nucleotide sequence ID" value="NZ_JAVDXX010000001.1"/>
</dbReference>
<dbReference type="SUPFAM" id="SSF54211">
    <property type="entry name" value="Ribosomal protein S5 domain 2-like"/>
    <property type="match status" value="1"/>
</dbReference>
<dbReference type="Proteomes" id="UP001180715">
    <property type="component" value="Unassembled WGS sequence"/>
</dbReference>
<gene>
    <name evidence="4" type="ORF">J2S67_000898</name>
</gene>
<dbReference type="CDD" id="cd00009">
    <property type="entry name" value="AAA"/>
    <property type="match status" value="1"/>
</dbReference>
<name>A0ABU1YZ59_9MICC</name>
<comment type="caution">
    <text evidence="4">The sequence shown here is derived from an EMBL/GenBank/DDBJ whole genome shotgun (WGS) entry which is preliminary data.</text>
</comment>
<evidence type="ECO:0000256" key="1">
    <source>
        <dbReference type="ARBA" id="ARBA00006354"/>
    </source>
</evidence>
<dbReference type="InterPro" id="IPR025158">
    <property type="entry name" value="Mg_chelat-rel_C"/>
</dbReference>
<dbReference type="Pfam" id="PF01078">
    <property type="entry name" value="Mg_chelatase"/>
    <property type="match status" value="1"/>
</dbReference>
<dbReference type="InterPro" id="IPR004482">
    <property type="entry name" value="Mg_chelat-rel"/>
</dbReference>
<feature type="region of interest" description="Disordered" evidence="2">
    <location>
        <begin position="1"/>
        <end position="24"/>
    </location>
</feature>
<dbReference type="InterPro" id="IPR014721">
    <property type="entry name" value="Ribsml_uS5_D2-typ_fold_subgr"/>
</dbReference>
<proteinExistence type="inferred from homology"/>
<evidence type="ECO:0000313" key="4">
    <source>
        <dbReference type="EMBL" id="MDR7293630.1"/>
    </source>
</evidence>
<feature type="domain" description="AAA+ ATPase" evidence="3">
    <location>
        <begin position="252"/>
        <end position="431"/>
    </location>
</feature>
<dbReference type="InterPro" id="IPR000523">
    <property type="entry name" value="Mg_chelatse_chII-like_cat_dom"/>
</dbReference>
<comment type="similarity">
    <text evidence="1">Belongs to the Mg-chelatase subunits D/I family. ComM subfamily.</text>
</comment>
<dbReference type="EMBL" id="JAVDXX010000001">
    <property type="protein sequence ID" value="MDR7293630.1"/>
    <property type="molecule type" value="Genomic_DNA"/>
</dbReference>
<dbReference type="PANTHER" id="PTHR32039">
    <property type="entry name" value="MAGNESIUM-CHELATASE SUBUNIT CHLI"/>
    <property type="match status" value="1"/>
</dbReference>
<evidence type="ECO:0000259" key="3">
    <source>
        <dbReference type="SMART" id="SM00382"/>
    </source>
</evidence>
<organism evidence="4 5">
    <name type="scientific">Pseudoglutamicibacter albus</name>
    <dbReference type="NCBI Taxonomy" id="98671"/>
    <lineage>
        <taxon>Bacteria</taxon>
        <taxon>Bacillati</taxon>
        <taxon>Actinomycetota</taxon>
        <taxon>Actinomycetes</taxon>
        <taxon>Micrococcales</taxon>
        <taxon>Micrococcaceae</taxon>
        <taxon>Pseudoglutamicibacter</taxon>
    </lineage>
</organism>
<evidence type="ECO:0000313" key="5">
    <source>
        <dbReference type="Proteomes" id="UP001180715"/>
    </source>
</evidence>
<dbReference type="InterPro" id="IPR027417">
    <property type="entry name" value="P-loop_NTPase"/>
</dbReference>
<dbReference type="InterPro" id="IPR003593">
    <property type="entry name" value="AAA+_ATPase"/>
</dbReference>
<dbReference type="Gene3D" id="3.40.50.300">
    <property type="entry name" value="P-loop containing nucleotide triphosphate hydrolases"/>
    <property type="match status" value="1"/>
</dbReference>
<dbReference type="InterPro" id="IPR020568">
    <property type="entry name" value="Ribosomal_Su5_D2-typ_SF"/>
</dbReference>
<sequence>MSNPANSQIATRPPRVATTPTHQRGLGSSLSIALVGLKGHKVEVQADIGNGLPGMTLLGLPDASLNEARDRVRSAARNVGIPLSARRTVINLIPAGLPKKGPGFDVSILIAAMAADGHITSPASTAYIGELGLDGSLRPFTGTLPAVLQARELGIEHIVVPAANDEEARLVPGIEVRSYNHVSDLLIDLGADARNIVNPGQQAGQADKRADHNSERVRLEALSSASSLAVPDMADVRGQATGRWALEVAAAGGHHLLLTGPPGAGKTMLAERLPGILPPLTDEEAMLTTSVHSLSGEHVSGLIKVPPFQAPHHTSSAAALVGGGSGIPRPGSASRAHGGVLFLDEAPEFQARTLDALREPLESGIITLHRSAGIASYPARFQLIMAANPCPCGKEGPACECAALTKRRYWARMSGPLLDRVDIRVNVPAARLSALLAHEAEESSSSIRQRVERARAAARERWLSAAPDGNKADGVRSGGTSVVSAQKEVYSGASATNASVPASVLRSQRFRLTGAAAQELMNISAHSGLTGRGLDRVLRISWTLADLAERQAPSPEDVAAAVHLRGTPEAFN</sequence>
<dbReference type="InterPro" id="IPR045006">
    <property type="entry name" value="CHLI-like"/>
</dbReference>